<evidence type="ECO:0000313" key="1">
    <source>
        <dbReference type="EMBL" id="CVI63593.1"/>
    </source>
</evidence>
<accession>A0A1S7U9P1</accession>
<reference evidence="1" key="1">
    <citation type="submission" date="2016-01" db="EMBL/GenBank/DDBJ databases">
        <authorList>
            <person name="Regsiter A."/>
            <person name="william w."/>
        </authorList>
    </citation>
    <scope>NUCLEOTIDE SEQUENCE</scope>
    <source>
        <strain evidence="1">NCPPB 1641</strain>
    </source>
</reference>
<evidence type="ECO:0000313" key="2">
    <source>
        <dbReference type="Proteomes" id="UP000192140"/>
    </source>
</evidence>
<dbReference type="Proteomes" id="UP000192140">
    <property type="component" value="Unassembled WGS sequence"/>
</dbReference>
<dbReference type="AlphaFoldDB" id="A0A1S7U9P1"/>
<comment type="caution">
    <text evidence="1">The sequence shown here is derived from an EMBL/GenBank/DDBJ whole genome shotgun (WGS) entry which is preliminary data.</text>
</comment>
<dbReference type="EMBL" id="FCNP01000049">
    <property type="protein sequence ID" value="CVI63593.1"/>
    <property type="molecule type" value="Genomic_DNA"/>
</dbReference>
<sequence length="102" mass="11331">MTTTKADIAIFIKNARITNWSMVFSKVDILFQVGDRPCGSWLRLSNNKMIEIDCRIGEGRYLLNGRENAIGAKDPALPTTSPAPTRFNPASAIAVEIRTHVR</sequence>
<protein>
    <submittedName>
        <fullName evidence="1">Uncharacterized protein</fullName>
    </submittedName>
</protein>
<proteinExistence type="predicted"/>
<gene>
    <name evidence="1" type="ORF">AGR7A_pAt20293</name>
</gene>
<organism evidence="1 2">
    <name type="scientific">Agrobacterium deltaense NCPPB 1641</name>
    <dbReference type="NCBI Taxonomy" id="1183425"/>
    <lineage>
        <taxon>Bacteria</taxon>
        <taxon>Pseudomonadati</taxon>
        <taxon>Pseudomonadota</taxon>
        <taxon>Alphaproteobacteria</taxon>
        <taxon>Hyphomicrobiales</taxon>
        <taxon>Rhizobiaceae</taxon>
        <taxon>Rhizobium/Agrobacterium group</taxon>
        <taxon>Agrobacterium</taxon>
    </lineage>
</organism>
<name>A0A1S7U9P1_9HYPH</name>
<keyword evidence="2" id="KW-1185">Reference proteome</keyword>